<keyword evidence="8 19" id="KW-0223">Dioxygenase</keyword>
<dbReference type="PANTHER" id="PTHR10696:SF51">
    <property type="entry name" value="TRIMETHYLLYSINE DIOXYGENASE, MITOCHONDRIAL"/>
    <property type="match status" value="1"/>
</dbReference>
<dbReference type="GO" id="GO:0045329">
    <property type="term" value="P:carnitine biosynthetic process"/>
    <property type="evidence" value="ECO:0007669"/>
    <property type="project" value="UniProtKB-UniPathway"/>
</dbReference>
<evidence type="ECO:0000256" key="6">
    <source>
        <dbReference type="ARBA" id="ARBA00022723"/>
    </source>
</evidence>
<accession>A0A1Y2EL36</accession>
<evidence type="ECO:0000256" key="7">
    <source>
        <dbReference type="ARBA" id="ARBA00022873"/>
    </source>
</evidence>
<gene>
    <name evidence="19" type="ORF">BCR38DRAFT_382298</name>
</gene>
<dbReference type="PANTHER" id="PTHR10696">
    <property type="entry name" value="GAMMA-BUTYROBETAINE HYDROXYLASE-RELATED"/>
    <property type="match status" value="1"/>
</dbReference>
<feature type="domain" description="TauD/TfdA-like" evidence="17">
    <location>
        <begin position="162"/>
        <end position="411"/>
    </location>
</feature>
<evidence type="ECO:0000256" key="8">
    <source>
        <dbReference type="ARBA" id="ARBA00022964"/>
    </source>
</evidence>
<dbReference type="Pfam" id="PF06155">
    <property type="entry name" value="GBBH-like_N"/>
    <property type="match status" value="1"/>
</dbReference>
<evidence type="ECO:0000256" key="3">
    <source>
        <dbReference type="ARBA" id="ARBA00005022"/>
    </source>
</evidence>
<dbReference type="GO" id="GO:0005506">
    <property type="term" value="F:iron ion binding"/>
    <property type="evidence" value="ECO:0007669"/>
    <property type="project" value="InterPro"/>
</dbReference>
<evidence type="ECO:0000256" key="2">
    <source>
        <dbReference type="ARBA" id="ARBA00001961"/>
    </source>
</evidence>
<dbReference type="FunFam" id="3.60.130.10:FF:000001">
    <property type="entry name" value="Trimethyllysine dioxygenase, mitochondrial"/>
    <property type="match status" value="1"/>
</dbReference>
<reference evidence="19 20" key="1">
    <citation type="submission" date="2016-07" db="EMBL/GenBank/DDBJ databases">
        <title>Pervasive Adenine N6-methylation of Active Genes in Fungi.</title>
        <authorList>
            <consortium name="DOE Joint Genome Institute"/>
            <person name="Mondo S.J."/>
            <person name="Dannebaum R.O."/>
            <person name="Kuo R.C."/>
            <person name="Labutti K."/>
            <person name="Haridas S."/>
            <person name="Kuo A."/>
            <person name="Salamov A."/>
            <person name="Ahrendt S.R."/>
            <person name="Lipzen A."/>
            <person name="Sullivan W."/>
            <person name="Andreopoulos W.B."/>
            <person name="Clum A."/>
            <person name="Lindquist E."/>
            <person name="Daum C."/>
            <person name="Ramamoorthy G.K."/>
            <person name="Gryganskyi A."/>
            <person name="Culley D."/>
            <person name="Magnuson J.K."/>
            <person name="James T.Y."/>
            <person name="O'Malley M.A."/>
            <person name="Stajich J.E."/>
            <person name="Spatafora J.W."/>
            <person name="Visel A."/>
            <person name="Grigoriev I.V."/>
        </authorList>
    </citation>
    <scope>NUCLEOTIDE SEQUENCE [LARGE SCALE GENOMIC DNA]</scope>
    <source>
        <strain evidence="19 20">CBS 129021</strain>
    </source>
</reference>
<evidence type="ECO:0000256" key="4">
    <source>
        <dbReference type="ARBA" id="ARBA00008654"/>
    </source>
</evidence>
<feature type="domain" description="Gamma-butyrobetaine hydroxylase-like N-terminal" evidence="18">
    <location>
        <begin position="47"/>
        <end position="128"/>
    </location>
</feature>
<evidence type="ECO:0000256" key="12">
    <source>
        <dbReference type="ARBA" id="ARBA00031778"/>
    </source>
</evidence>
<organism evidence="19 20">
    <name type="scientific">Pseudomassariella vexata</name>
    <dbReference type="NCBI Taxonomy" id="1141098"/>
    <lineage>
        <taxon>Eukaryota</taxon>
        <taxon>Fungi</taxon>
        <taxon>Dikarya</taxon>
        <taxon>Ascomycota</taxon>
        <taxon>Pezizomycotina</taxon>
        <taxon>Sordariomycetes</taxon>
        <taxon>Xylariomycetidae</taxon>
        <taxon>Amphisphaeriales</taxon>
        <taxon>Pseudomassariaceae</taxon>
        <taxon>Pseudomassariella</taxon>
    </lineage>
</organism>
<evidence type="ECO:0000256" key="9">
    <source>
        <dbReference type="ARBA" id="ARBA00023002"/>
    </source>
</evidence>
<sequence>MAPWIYQGRTLACRVLRPSVLFPKTGHQYHRRLGTIVAKPVVSNSSDSLSFSYESGNQNMKRTSLPNFWLRDNCRCRSCVHQDTMQRNFNTFDIPKDVRPLKVETQHSGVQIRWSDNAHESFYTWEFLESYLKADRPQLEPVELEYFGADGSQYSTAWPPSVQNQDILSDETKAVGRLTDLISKFGFAFITGVPIESGEATEKLLEKIAFIRHTHYGGFYDFIPNLAMADTAYTNIALAAHTDTTYFSDPAGLQAFHLLSHSDPNAKDGTATLGGQSLLVDGFYAASLLKEEDPKAFQVLSQVRLPWHASGNEGITISPDKLYPVLEVDDRMGKMHRVRWNNDDRGVVPFDGGFSPTEWYDAARKWNSILRRNSVEYWFQLTPGSLLVFNNWRVLHGRSAFTGVRRMCGGYINRDDFISRWRNTNYHREEILRRIIG</sequence>
<comment type="catalytic activity">
    <reaction evidence="15">
        <text>N(6),N(6),N(6)-trimethyl-L-lysine + 2-oxoglutarate + O2 = (3S)-3-hydroxy-N(6),N(6),N(6)-trimethyl-L-lysine + succinate + CO2</text>
        <dbReference type="Rhea" id="RHEA:14181"/>
        <dbReference type="ChEBI" id="CHEBI:15379"/>
        <dbReference type="ChEBI" id="CHEBI:16526"/>
        <dbReference type="ChEBI" id="CHEBI:16810"/>
        <dbReference type="ChEBI" id="CHEBI:30031"/>
        <dbReference type="ChEBI" id="CHEBI:58100"/>
        <dbReference type="ChEBI" id="CHEBI:141499"/>
        <dbReference type="EC" id="1.14.11.8"/>
    </reaction>
</comment>
<evidence type="ECO:0000256" key="1">
    <source>
        <dbReference type="ARBA" id="ARBA00001954"/>
    </source>
</evidence>
<keyword evidence="20" id="KW-1185">Reference proteome</keyword>
<dbReference type="InterPro" id="IPR012776">
    <property type="entry name" value="Trimethyllysine_dOase"/>
</dbReference>
<dbReference type="SUPFAM" id="SSF51197">
    <property type="entry name" value="Clavaminate synthase-like"/>
    <property type="match status" value="1"/>
</dbReference>
<evidence type="ECO:0000313" key="20">
    <source>
        <dbReference type="Proteomes" id="UP000193689"/>
    </source>
</evidence>
<dbReference type="GeneID" id="63773637"/>
<dbReference type="AlphaFoldDB" id="A0A1Y2EL36"/>
<dbReference type="InterPro" id="IPR003819">
    <property type="entry name" value="TauD/TfdA-like"/>
</dbReference>
<dbReference type="GO" id="GO:0050353">
    <property type="term" value="F:trimethyllysine dioxygenase activity"/>
    <property type="evidence" value="ECO:0007669"/>
    <property type="project" value="UniProtKB-EC"/>
</dbReference>
<dbReference type="InterPro" id="IPR050411">
    <property type="entry name" value="AlphaKG_dependent_hydroxylases"/>
</dbReference>
<dbReference type="GO" id="GO:0005739">
    <property type="term" value="C:mitochondrion"/>
    <property type="evidence" value="ECO:0007669"/>
    <property type="project" value="TreeGrafter"/>
</dbReference>
<dbReference type="Gene3D" id="3.30.2020.30">
    <property type="match status" value="1"/>
</dbReference>
<dbReference type="CDD" id="cd00250">
    <property type="entry name" value="CAS_like"/>
    <property type="match status" value="1"/>
</dbReference>
<protein>
    <recommendedName>
        <fullName evidence="16">Trimethyllysine dioxygenase</fullName>
        <ecNumber evidence="5">1.14.11.8</ecNumber>
    </recommendedName>
    <alternativeName>
        <fullName evidence="12">Epsilon-trimethyllysine 2-oxoglutarate dioxygenase</fullName>
    </alternativeName>
    <alternativeName>
        <fullName evidence="11">TML hydroxylase</fullName>
    </alternativeName>
    <alternativeName>
        <fullName evidence="13">TML-alpha-ketoglutarate dioxygenase</fullName>
    </alternativeName>
</protein>
<dbReference type="InterPro" id="IPR038492">
    <property type="entry name" value="GBBH-like_N_sf"/>
</dbReference>
<dbReference type="InterPro" id="IPR042098">
    <property type="entry name" value="TauD-like_sf"/>
</dbReference>
<dbReference type="FunFam" id="3.30.2020.30:FF:000002">
    <property type="entry name" value="Putative gamma-butyrobetaine dioxygenase"/>
    <property type="match status" value="1"/>
</dbReference>
<comment type="function">
    <text evidence="14">Converts trimethyllysine (TML) into hydroxytrimethyllysine (HTML).</text>
</comment>
<keyword evidence="7" id="KW-0124">Carnitine biosynthesis</keyword>
<comment type="caution">
    <text evidence="19">The sequence shown here is derived from an EMBL/GenBank/DDBJ whole genome shotgun (WGS) entry which is preliminary data.</text>
</comment>
<keyword evidence="9" id="KW-0560">Oxidoreductase</keyword>
<dbReference type="NCBIfam" id="TIGR02410">
    <property type="entry name" value="carnitine_TMLD"/>
    <property type="match status" value="1"/>
</dbReference>
<dbReference type="Pfam" id="PF02668">
    <property type="entry name" value="TauD"/>
    <property type="match status" value="1"/>
</dbReference>
<comment type="pathway">
    <text evidence="3">Amine and polyamine biosynthesis; carnitine biosynthesis.</text>
</comment>
<comment type="cofactor">
    <cofactor evidence="2">
        <name>L-ascorbate</name>
        <dbReference type="ChEBI" id="CHEBI:38290"/>
    </cofactor>
</comment>
<evidence type="ECO:0000256" key="13">
    <source>
        <dbReference type="ARBA" id="ARBA00032283"/>
    </source>
</evidence>
<dbReference type="UniPathway" id="UPA00118"/>
<evidence type="ECO:0000259" key="17">
    <source>
        <dbReference type="Pfam" id="PF02668"/>
    </source>
</evidence>
<dbReference type="Gene3D" id="3.60.130.10">
    <property type="entry name" value="Clavaminate synthase-like"/>
    <property type="match status" value="1"/>
</dbReference>
<evidence type="ECO:0000256" key="11">
    <source>
        <dbReference type="ARBA" id="ARBA00030363"/>
    </source>
</evidence>
<dbReference type="STRING" id="1141098.A0A1Y2EL36"/>
<dbReference type="OrthoDB" id="408743at2759"/>
<name>A0A1Y2EL36_9PEZI</name>
<keyword evidence="10" id="KW-0408">Iron</keyword>
<evidence type="ECO:0000256" key="10">
    <source>
        <dbReference type="ARBA" id="ARBA00023004"/>
    </source>
</evidence>
<evidence type="ECO:0000256" key="15">
    <source>
        <dbReference type="ARBA" id="ARBA00049334"/>
    </source>
</evidence>
<dbReference type="Proteomes" id="UP000193689">
    <property type="component" value="Unassembled WGS sequence"/>
</dbReference>
<evidence type="ECO:0000256" key="14">
    <source>
        <dbReference type="ARBA" id="ARBA00046008"/>
    </source>
</evidence>
<dbReference type="InParanoid" id="A0A1Y2EL36"/>
<dbReference type="RefSeq" id="XP_040721167.1">
    <property type="nucleotide sequence ID" value="XM_040857425.1"/>
</dbReference>
<comment type="cofactor">
    <cofactor evidence="1">
        <name>Fe(2+)</name>
        <dbReference type="ChEBI" id="CHEBI:29033"/>
    </cofactor>
</comment>
<comment type="similarity">
    <text evidence="4">Belongs to the gamma-BBH/TMLD family.</text>
</comment>
<dbReference type="EC" id="1.14.11.8" evidence="5"/>
<evidence type="ECO:0000259" key="18">
    <source>
        <dbReference type="Pfam" id="PF06155"/>
    </source>
</evidence>
<dbReference type="InterPro" id="IPR010376">
    <property type="entry name" value="GBBH-like_N"/>
</dbReference>
<evidence type="ECO:0000256" key="5">
    <source>
        <dbReference type="ARBA" id="ARBA00012267"/>
    </source>
</evidence>
<keyword evidence="6" id="KW-0479">Metal-binding</keyword>
<dbReference type="EMBL" id="MCFJ01000001">
    <property type="protein sequence ID" value="ORY71575.1"/>
    <property type="molecule type" value="Genomic_DNA"/>
</dbReference>
<evidence type="ECO:0000313" key="19">
    <source>
        <dbReference type="EMBL" id="ORY71575.1"/>
    </source>
</evidence>
<evidence type="ECO:0000256" key="16">
    <source>
        <dbReference type="ARBA" id="ARBA00071191"/>
    </source>
</evidence>
<proteinExistence type="inferred from homology"/>